<dbReference type="InterPro" id="IPR014710">
    <property type="entry name" value="RmlC-like_jellyroll"/>
</dbReference>
<dbReference type="EMBL" id="CP028843">
    <property type="protein sequence ID" value="AWB22799.1"/>
    <property type="molecule type" value="Genomic_DNA"/>
</dbReference>
<dbReference type="KEGG" id="mee:DA075_19370"/>
<dbReference type="SUPFAM" id="SSF51182">
    <property type="entry name" value="RmlC-like cupins"/>
    <property type="match status" value="1"/>
</dbReference>
<name>A0A2R4WMP6_9HYPH</name>
<accession>A0A2R4WMP6</accession>
<feature type="domain" description="Cupin type-2" evidence="2">
    <location>
        <begin position="49"/>
        <end position="117"/>
    </location>
</feature>
<dbReference type="GO" id="GO:0046872">
    <property type="term" value="F:metal ion binding"/>
    <property type="evidence" value="ECO:0007669"/>
    <property type="project" value="UniProtKB-KW"/>
</dbReference>
<keyword evidence="4" id="KW-1185">Reference proteome</keyword>
<dbReference type="OrthoDB" id="109511at2"/>
<dbReference type="InterPro" id="IPR051610">
    <property type="entry name" value="GPI/OXD"/>
</dbReference>
<evidence type="ECO:0000313" key="4">
    <source>
        <dbReference type="Proteomes" id="UP000244755"/>
    </source>
</evidence>
<dbReference type="AlphaFoldDB" id="A0A2R4WMP6"/>
<dbReference type="PANTHER" id="PTHR35848">
    <property type="entry name" value="OXALATE-BINDING PROTEIN"/>
    <property type="match status" value="1"/>
</dbReference>
<dbReference type="Proteomes" id="UP000244755">
    <property type="component" value="Chromosome 1"/>
</dbReference>
<dbReference type="Pfam" id="PF07883">
    <property type="entry name" value="Cupin_2"/>
    <property type="match status" value="1"/>
</dbReference>
<evidence type="ECO:0000256" key="1">
    <source>
        <dbReference type="ARBA" id="ARBA00022723"/>
    </source>
</evidence>
<evidence type="ECO:0000313" key="3">
    <source>
        <dbReference type="EMBL" id="AWB22799.1"/>
    </source>
</evidence>
<dbReference type="Gene3D" id="2.60.120.10">
    <property type="entry name" value="Jelly Rolls"/>
    <property type="match status" value="1"/>
</dbReference>
<dbReference type="InterPro" id="IPR013096">
    <property type="entry name" value="Cupin_2"/>
</dbReference>
<dbReference type="InterPro" id="IPR011051">
    <property type="entry name" value="RmlC_Cupin_sf"/>
</dbReference>
<organism evidence="3 4">
    <name type="scientific">Methylobacterium currus</name>
    <dbReference type="NCBI Taxonomy" id="2051553"/>
    <lineage>
        <taxon>Bacteria</taxon>
        <taxon>Pseudomonadati</taxon>
        <taxon>Pseudomonadota</taxon>
        <taxon>Alphaproteobacteria</taxon>
        <taxon>Hyphomicrobiales</taxon>
        <taxon>Methylobacteriaceae</taxon>
        <taxon>Methylobacterium</taxon>
    </lineage>
</organism>
<dbReference type="PANTHER" id="PTHR35848:SF6">
    <property type="entry name" value="CUPIN TYPE-2 DOMAIN-CONTAINING PROTEIN"/>
    <property type="match status" value="1"/>
</dbReference>
<proteinExistence type="predicted"/>
<protein>
    <submittedName>
        <fullName evidence="3">Cupin domain-containing protein</fullName>
    </submittedName>
</protein>
<gene>
    <name evidence="3" type="ORF">DA075_19370</name>
</gene>
<evidence type="ECO:0000259" key="2">
    <source>
        <dbReference type="Pfam" id="PF07883"/>
    </source>
</evidence>
<reference evidence="3 4" key="1">
    <citation type="submission" date="2018-04" db="EMBL/GenBank/DDBJ databases">
        <title>Methylobacterium sp. PR1016A genome.</title>
        <authorList>
            <person name="Park W."/>
        </authorList>
    </citation>
    <scope>NUCLEOTIDE SEQUENCE [LARGE SCALE GENOMIC DNA]</scope>
    <source>
        <strain evidence="3 4">PR1016A</strain>
    </source>
</reference>
<sequence length="129" mass="13418">MAKCGSSEVRHHSFSRVMFEKVRAHGGKNSILTCRAVGATGSVNFIDLTVVPSGGDIGVHTHADDNEEIYVVVSGTATMLVDGRRIAVTAGDVIVNRPGGTHGLWNTGAEEVRLVVVEVPLGASGRAGP</sequence>
<keyword evidence="1" id="KW-0479">Metal-binding</keyword>